<accession>A0ABV3FLS0</accession>
<evidence type="ECO:0000313" key="10">
    <source>
        <dbReference type="Proteomes" id="UP001551695"/>
    </source>
</evidence>
<organism evidence="9 10">
    <name type="scientific">Nocardia aurea</name>
    <dbReference type="NCBI Taxonomy" id="2144174"/>
    <lineage>
        <taxon>Bacteria</taxon>
        <taxon>Bacillati</taxon>
        <taxon>Actinomycetota</taxon>
        <taxon>Actinomycetes</taxon>
        <taxon>Mycobacteriales</taxon>
        <taxon>Nocardiaceae</taxon>
        <taxon>Nocardia</taxon>
    </lineage>
</organism>
<keyword evidence="3 6" id="KW-0812">Transmembrane</keyword>
<keyword evidence="4 6" id="KW-1133">Transmembrane helix</keyword>
<feature type="domain" description="PDGLE" evidence="8">
    <location>
        <begin position="2"/>
        <end position="99"/>
    </location>
</feature>
<keyword evidence="7" id="KW-0732">Signal</keyword>
<evidence type="ECO:0000256" key="4">
    <source>
        <dbReference type="ARBA" id="ARBA00022989"/>
    </source>
</evidence>
<evidence type="ECO:0000313" key="9">
    <source>
        <dbReference type="EMBL" id="MEV0706364.1"/>
    </source>
</evidence>
<gene>
    <name evidence="9" type="ORF">AB0I48_02250</name>
</gene>
<evidence type="ECO:0000256" key="1">
    <source>
        <dbReference type="ARBA" id="ARBA00004236"/>
    </source>
</evidence>
<evidence type="ECO:0000256" key="5">
    <source>
        <dbReference type="ARBA" id="ARBA00023136"/>
    </source>
</evidence>
<dbReference type="InterPro" id="IPR025937">
    <property type="entry name" value="PDGLE_dom"/>
</dbReference>
<keyword evidence="5 6" id="KW-0472">Membrane</keyword>
<feature type="chain" id="PRO_5045493614" evidence="7">
    <location>
        <begin position="24"/>
        <end position="121"/>
    </location>
</feature>
<comment type="subcellular location">
    <subcellularLocation>
        <location evidence="1">Cell membrane</location>
    </subcellularLocation>
</comment>
<feature type="signal peptide" evidence="7">
    <location>
        <begin position="1"/>
        <end position="23"/>
    </location>
</feature>
<evidence type="ECO:0000256" key="3">
    <source>
        <dbReference type="ARBA" id="ARBA00022692"/>
    </source>
</evidence>
<protein>
    <submittedName>
        <fullName evidence="9">PDGLE domain-containing protein</fullName>
    </submittedName>
</protein>
<feature type="transmembrane region" description="Helical" evidence="6">
    <location>
        <begin position="75"/>
        <end position="95"/>
    </location>
</feature>
<evidence type="ECO:0000256" key="2">
    <source>
        <dbReference type="ARBA" id="ARBA00022475"/>
    </source>
</evidence>
<sequence length="121" mass="12184">MVGFAAVALLVAGVLSYAASSHPDGLDATTQRGCTVVEVGGAEELHGECIARNARDHALAHSPLADYTVDGDDRLTGIAGVLGVAAAFAALFAVVRVIRAGNSRRATSVAPGSSLPEPEST</sequence>
<proteinExistence type="predicted"/>
<comment type="caution">
    <text evidence="9">The sequence shown here is derived from an EMBL/GenBank/DDBJ whole genome shotgun (WGS) entry which is preliminary data.</text>
</comment>
<keyword evidence="10" id="KW-1185">Reference proteome</keyword>
<dbReference type="EMBL" id="JBFAKC010000001">
    <property type="protein sequence ID" value="MEV0706364.1"/>
    <property type="molecule type" value="Genomic_DNA"/>
</dbReference>
<keyword evidence="2" id="KW-1003">Cell membrane</keyword>
<dbReference type="Pfam" id="PF13190">
    <property type="entry name" value="PDGLE"/>
    <property type="match status" value="1"/>
</dbReference>
<evidence type="ECO:0000259" key="8">
    <source>
        <dbReference type="Pfam" id="PF13190"/>
    </source>
</evidence>
<evidence type="ECO:0000256" key="6">
    <source>
        <dbReference type="SAM" id="Phobius"/>
    </source>
</evidence>
<evidence type="ECO:0000256" key="7">
    <source>
        <dbReference type="SAM" id="SignalP"/>
    </source>
</evidence>
<name>A0ABV3FLS0_9NOCA</name>
<reference evidence="9 10" key="1">
    <citation type="submission" date="2024-06" db="EMBL/GenBank/DDBJ databases">
        <title>The Natural Products Discovery Center: Release of the First 8490 Sequenced Strains for Exploring Actinobacteria Biosynthetic Diversity.</title>
        <authorList>
            <person name="Kalkreuter E."/>
            <person name="Kautsar S.A."/>
            <person name="Yang D."/>
            <person name="Bader C.D."/>
            <person name="Teijaro C.N."/>
            <person name="Fluegel L."/>
            <person name="Davis C.M."/>
            <person name="Simpson J.R."/>
            <person name="Lauterbach L."/>
            <person name="Steele A.D."/>
            <person name="Gui C."/>
            <person name="Meng S."/>
            <person name="Li G."/>
            <person name="Viehrig K."/>
            <person name="Ye F."/>
            <person name="Su P."/>
            <person name="Kiefer A.F."/>
            <person name="Nichols A."/>
            <person name="Cepeda A.J."/>
            <person name="Yan W."/>
            <person name="Fan B."/>
            <person name="Jiang Y."/>
            <person name="Adhikari A."/>
            <person name="Zheng C.-J."/>
            <person name="Schuster L."/>
            <person name="Cowan T.M."/>
            <person name="Smanski M.J."/>
            <person name="Chevrette M.G."/>
            <person name="De Carvalho L.P.S."/>
            <person name="Shen B."/>
        </authorList>
    </citation>
    <scope>NUCLEOTIDE SEQUENCE [LARGE SCALE GENOMIC DNA]</scope>
    <source>
        <strain evidence="9 10">NPDC050403</strain>
    </source>
</reference>
<dbReference type="Proteomes" id="UP001551695">
    <property type="component" value="Unassembled WGS sequence"/>
</dbReference>